<dbReference type="AlphaFoldDB" id="A0A974XHE7"/>
<evidence type="ECO:0000313" key="1">
    <source>
        <dbReference type="EMBL" id="QSX08790.1"/>
    </source>
</evidence>
<dbReference type="KEGG" id="alka:J0B03_01480"/>
<name>A0A974XHE7_9FIRM</name>
<proteinExistence type="predicted"/>
<reference evidence="1" key="1">
    <citation type="submission" date="2021-03" db="EMBL/GenBank/DDBJ databases">
        <title>Alkalibacter marinus sp. nov., isolated from tidal flat sediment.</title>
        <authorList>
            <person name="Namirimu T."/>
            <person name="Yang J.-A."/>
            <person name="Yang S.-H."/>
            <person name="Kim Y.-J."/>
            <person name="Kwon K.K."/>
        </authorList>
    </citation>
    <scope>NUCLEOTIDE SEQUENCE</scope>
    <source>
        <strain evidence="1">ES005</strain>
    </source>
</reference>
<dbReference type="SUPFAM" id="SSF53300">
    <property type="entry name" value="vWA-like"/>
    <property type="match status" value="1"/>
</dbReference>
<dbReference type="RefSeq" id="WP_207300131.1">
    <property type="nucleotide sequence ID" value="NZ_CP071444.1"/>
</dbReference>
<keyword evidence="2" id="KW-1185">Reference proteome</keyword>
<sequence length="216" mass="24751">MKKGLTELVFILDRSGSMGGLEEDTIGGYNALLEKQKKESGEAVLTTVLFDDHYELLHDRINLRGIAPITDKEYYVRGTTALLDAIGKTIHKIDNAQKHTAEEERAEHVMFVITTDGMENASREYTYDKIKYMIERQKTKYNWEFLFLGANMDAVDTAQRFGIDPDRAATYHADKEGTMLNYQVISETVSRIRSDKVIAKDWKKAIDKDFKKRGKN</sequence>
<accession>A0A974XHE7</accession>
<protein>
    <submittedName>
        <fullName evidence="1">VWA domain-containing protein</fullName>
    </submittedName>
</protein>
<dbReference type="Gene3D" id="3.40.50.410">
    <property type="entry name" value="von Willebrand factor, type A domain"/>
    <property type="match status" value="1"/>
</dbReference>
<gene>
    <name evidence="1" type="ORF">J0B03_01480</name>
</gene>
<dbReference type="Proteomes" id="UP000663499">
    <property type="component" value="Chromosome"/>
</dbReference>
<dbReference type="EMBL" id="CP071444">
    <property type="protein sequence ID" value="QSX08790.1"/>
    <property type="molecule type" value="Genomic_DNA"/>
</dbReference>
<dbReference type="InterPro" id="IPR036465">
    <property type="entry name" value="vWFA_dom_sf"/>
</dbReference>
<organism evidence="1 2">
    <name type="scientific">Alkalibacter rhizosphaerae</name>
    <dbReference type="NCBI Taxonomy" id="2815577"/>
    <lineage>
        <taxon>Bacteria</taxon>
        <taxon>Bacillati</taxon>
        <taxon>Bacillota</taxon>
        <taxon>Clostridia</taxon>
        <taxon>Eubacteriales</taxon>
        <taxon>Eubacteriaceae</taxon>
        <taxon>Alkalibacter</taxon>
    </lineage>
</organism>
<evidence type="ECO:0000313" key="2">
    <source>
        <dbReference type="Proteomes" id="UP000663499"/>
    </source>
</evidence>